<proteinExistence type="inferred from homology"/>
<feature type="compositionally biased region" description="Low complexity" evidence="4">
    <location>
        <begin position="504"/>
        <end position="518"/>
    </location>
</feature>
<comment type="caution">
    <text evidence="6">The sequence shown here is derived from an EMBL/GenBank/DDBJ whole genome shotgun (WGS) entry which is preliminary data.</text>
</comment>
<feature type="compositionally biased region" description="Low complexity" evidence="4">
    <location>
        <begin position="529"/>
        <end position="548"/>
    </location>
</feature>
<dbReference type="SMART" id="SM00098">
    <property type="entry name" value="alkPPc"/>
    <property type="match status" value="1"/>
</dbReference>
<evidence type="ECO:0000256" key="1">
    <source>
        <dbReference type="ARBA" id="ARBA00012647"/>
    </source>
</evidence>
<feature type="transmembrane region" description="Helical" evidence="5">
    <location>
        <begin position="20"/>
        <end position="38"/>
    </location>
</feature>
<evidence type="ECO:0000313" key="6">
    <source>
        <dbReference type="EMBL" id="CAL1532389.1"/>
    </source>
</evidence>
<keyword evidence="5" id="KW-1133">Transmembrane helix</keyword>
<dbReference type="SUPFAM" id="SSF53649">
    <property type="entry name" value="Alkaline phosphatase-like"/>
    <property type="match status" value="1"/>
</dbReference>
<dbReference type="PANTHER" id="PTHR11596:SF5">
    <property type="entry name" value="ALKALINE PHOSPHATASE"/>
    <property type="match status" value="1"/>
</dbReference>
<sequence length="624" mass="69006">MARHPPPPIRTRSGLGLPNLVKFLLGYFLLVNYCIHGFRIQMGDLDQIETQYNAKLIERSVNSAFNIKAAKNVVLFLVEGLDSHTMSIARKIIAENTAEVNNKMAALDNFISGYVKPHGRDYLVADPAAATSAIFNGLPERNGQMGWVEQENSTCFQFVQARKLLLNLYKVMSVAGKQTALLTSSRLTSPGVAGTYASTPDMQLESDIHMRESGCDKSSLKDIAKQLITDYKKLNVIVGSGRNYFQLNTIADEVTGTVLPESRSDLDLKMIWDIDKRLKKATHKKAVGLTAVNDVLASSSYLEYILGFIDTTEKQEVTGLHIRNVIDNFKKKSDSTGYFITVYSDQLARSHYESKAFQVGQQLNAILGAVQEVQWHTKNDQDTLIVVASTQGSTLTLASGTLLKETVTSFSRSDSCEPYTYLTYAFGPKQQVDYDEKTGNTDYQFLSLHRTQGVTGGPDLPIYATGPGAPVFVGINTFSYVYHALLCATCLASNAQRLYRHCQPPASTTTSRSPLTTTRVAPTPWNPFQTTKKPQPQPSWPWVVQPKPQISPNPYSGLGDPSNGNVAPPPLPNPPFLPPQTNPPFVPFRTPAPTPRPNNNNNNNNNNNLQNNPWGWASLFPFFF</sequence>
<keyword evidence="5" id="KW-0472">Membrane</keyword>
<dbReference type="InterPro" id="IPR001952">
    <property type="entry name" value="Alkaline_phosphatase"/>
</dbReference>
<dbReference type="AlphaFoldDB" id="A0AAV2HGD6"/>
<protein>
    <recommendedName>
        <fullName evidence="1">alkaline phosphatase</fullName>
        <ecNumber evidence="1">3.1.3.1</ecNumber>
    </recommendedName>
</protein>
<dbReference type="EC" id="3.1.3.1" evidence="1"/>
<evidence type="ECO:0000256" key="5">
    <source>
        <dbReference type="SAM" id="Phobius"/>
    </source>
</evidence>
<name>A0AAV2HGD6_LYMST</name>
<feature type="compositionally biased region" description="Pro residues" evidence="4">
    <location>
        <begin position="567"/>
        <end position="596"/>
    </location>
</feature>
<evidence type="ECO:0000256" key="2">
    <source>
        <dbReference type="ARBA" id="ARBA00022553"/>
    </source>
</evidence>
<dbReference type="InterPro" id="IPR017850">
    <property type="entry name" value="Alkaline_phosphatase_core_sf"/>
</dbReference>
<accession>A0AAV2HGD6</accession>
<organism evidence="6 7">
    <name type="scientific">Lymnaea stagnalis</name>
    <name type="common">Great pond snail</name>
    <name type="synonym">Helix stagnalis</name>
    <dbReference type="NCBI Taxonomy" id="6523"/>
    <lineage>
        <taxon>Eukaryota</taxon>
        <taxon>Metazoa</taxon>
        <taxon>Spiralia</taxon>
        <taxon>Lophotrochozoa</taxon>
        <taxon>Mollusca</taxon>
        <taxon>Gastropoda</taxon>
        <taxon>Heterobranchia</taxon>
        <taxon>Euthyneura</taxon>
        <taxon>Panpulmonata</taxon>
        <taxon>Hygrophila</taxon>
        <taxon>Lymnaeoidea</taxon>
        <taxon>Lymnaeidae</taxon>
        <taxon>Lymnaea</taxon>
    </lineage>
</organism>
<evidence type="ECO:0000256" key="3">
    <source>
        <dbReference type="RuleBase" id="RU003946"/>
    </source>
</evidence>
<evidence type="ECO:0000313" key="7">
    <source>
        <dbReference type="Proteomes" id="UP001497497"/>
    </source>
</evidence>
<dbReference type="PANTHER" id="PTHR11596">
    <property type="entry name" value="ALKALINE PHOSPHATASE"/>
    <property type="match status" value="1"/>
</dbReference>
<dbReference type="Pfam" id="PF00245">
    <property type="entry name" value="Alk_phosphatase"/>
    <property type="match status" value="1"/>
</dbReference>
<keyword evidence="7" id="KW-1185">Reference proteome</keyword>
<dbReference type="EMBL" id="CAXITT010000115">
    <property type="protein sequence ID" value="CAL1532389.1"/>
    <property type="molecule type" value="Genomic_DNA"/>
</dbReference>
<evidence type="ECO:0000256" key="4">
    <source>
        <dbReference type="SAM" id="MobiDB-lite"/>
    </source>
</evidence>
<gene>
    <name evidence="6" type="ORF">GSLYS_00006468001</name>
</gene>
<dbReference type="GO" id="GO:0004035">
    <property type="term" value="F:alkaline phosphatase activity"/>
    <property type="evidence" value="ECO:0007669"/>
    <property type="project" value="UniProtKB-EC"/>
</dbReference>
<keyword evidence="5" id="KW-0812">Transmembrane</keyword>
<feature type="compositionally biased region" description="Low complexity" evidence="4">
    <location>
        <begin position="597"/>
        <end position="612"/>
    </location>
</feature>
<reference evidence="6 7" key="1">
    <citation type="submission" date="2024-04" db="EMBL/GenBank/DDBJ databases">
        <authorList>
            <consortium name="Genoscope - CEA"/>
            <person name="William W."/>
        </authorList>
    </citation>
    <scope>NUCLEOTIDE SEQUENCE [LARGE SCALE GENOMIC DNA]</scope>
</reference>
<dbReference type="PRINTS" id="PR00113">
    <property type="entry name" value="ALKPHPHTASE"/>
</dbReference>
<keyword evidence="2" id="KW-0597">Phosphoprotein</keyword>
<dbReference type="Proteomes" id="UP001497497">
    <property type="component" value="Unassembled WGS sequence"/>
</dbReference>
<comment type="similarity">
    <text evidence="3">Belongs to the alkaline phosphatase family.</text>
</comment>
<dbReference type="Gene3D" id="3.40.720.10">
    <property type="entry name" value="Alkaline Phosphatase, subunit A"/>
    <property type="match status" value="1"/>
</dbReference>
<feature type="region of interest" description="Disordered" evidence="4">
    <location>
        <begin position="504"/>
        <end position="612"/>
    </location>
</feature>